<feature type="domain" description="CRAL-TRIO" evidence="2">
    <location>
        <begin position="19"/>
        <end position="197"/>
    </location>
</feature>
<dbReference type="InterPro" id="IPR001251">
    <property type="entry name" value="CRAL-TRIO_dom"/>
</dbReference>
<protein>
    <recommendedName>
        <fullName evidence="2">CRAL-TRIO domain-containing protein</fullName>
    </recommendedName>
</protein>
<dbReference type="PROSITE" id="PS50191">
    <property type="entry name" value="CRAL_TRIO"/>
    <property type="match status" value="1"/>
</dbReference>
<feature type="compositionally biased region" description="Low complexity" evidence="1">
    <location>
        <begin position="280"/>
        <end position="289"/>
    </location>
</feature>
<name>A0ABN9U6E5_9DINO</name>
<evidence type="ECO:0000256" key="1">
    <source>
        <dbReference type="SAM" id="MobiDB-lite"/>
    </source>
</evidence>
<dbReference type="Pfam" id="PF00650">
    <property type="entry name" value="CRAL_TRIO"/>
    <property type="match status" value="1"/>
</dbReference>
<proteinExistence type="predicted"/>
<sequence>RREVGADRVLQENPDGPDEALRVLQMDLIGFYPYSFCRSNRSISWMRVGHSPWWRSCFERTDLTLRAQLWMSEYHQQTVAQRAMETGVWRERAVVLVDLSALNFEYFQGVSSSSRSRKRGAGQTVAINYPGYVDRAYVLHAPGFANRAWSILKHFLSAALMEKAMMVGSKEELRQMLDDLGAENVPRSLGGQSDAPTAPLPGRLRMPPGGWDDVLRAWRPREICISKGSTHEEVLQVPAGGRCKWQWALTCASVSFQVSRAEAGGRELGGPRRWSRRCGSADSTTSKTRSAARLRRRRTGRARCGCCGATSPPCCGRRRCCCARRCSTRRRRATRRARRADHGATRSRAVRIG</sequence>
<dbReference type="EMBL" id="CAUYUJ010015444">
    <property type="protein sequence ID" value="CAK0853984.1"/>
    <property type="molecule type" value="Genomic_DNA"/>
</dbReference>
<accession>A0ABN9U6E5</accession>
<dbReference type="InterPro" id="IPR051064">
    <property type="entry name" value="SEC14/CRAL-TRIO_domain"/>
</dbReference>
<feature type="region of interest" description="Disordered" evidence="1">
    <location>
        <begin position="265"/>
        <end position="294"/>
    </location>
</feature>
<gene>
    <name evidence="3" type="ORF">PCOR1329_LOCUS45293</name>
</gene>
<organism evidence="3 4">
    <name type="scientific">Prorocentrum cordatum</name>
    <dbReference type="NCBI Taxonomy" id="2364126"/>
    <lineage>
        <taxon>Eukaryota</taxon>
        <taxon>Sar</taxon>
        <taxon>Alveolata</taxon>
        <taxon>Dinophyceae</taxon>
        <taxon>Prorocentrales</taxon>
        <taxon>Prorocentraceae</taxon>
        <taxon>Prorocentrum</taxon>
    </lineage>
</organism>
<keyword evidence="4" id="KW-1185">Reference proteome</keyword>
<dbReference type="InterPro" id="IPR036865">
    <property type="entry name" value="CRAL-TRIO_dom_sf"/>
</dbReference>
<comment type="caution">
    <text evidence="3">The sequence shown here is derived from an EMBL/GenBank/DDBJ whole genome shotgun (WGS) entry which is preliminary data.</text>
</comment>
<evidence type="ECO:0000259" key="2">
    <source>
        <dbReference type="PROSITE" id="PS50191"/>
    </source>
</evidence>
<dbReference type="SUPFAM" id="SSF52087">
    <property type="entry name" value="CRAL/TRIO domain"/>
    <property type="match status" value="1"/>
</dbReference>
<dbReference type="CDD" id="cd00170">
    <property type="entry name" value="SEC14"/>
    <property type="match status" value="1"/>
</dbReference>
<dbReference type="PANTHER" id="PTHR23324:SF83">
    <property type="entry name" value="SEC14-LIKE PROTEIN 2"/>
    <property type="match status" value="1"/>
</dbReference>
<feature type="region of interest" description="Disordered" evidence="1">
    <location>
        <begin position="334"/>
        <end position="353"/>
    </location>
</feature>
<evidence type="ECO:0000313" key="4">
    <source>
        <dbReference type="Proteomes" id="UP001189429"/>
    </source>
</evidence>
<reference evidence="3" key="1">
    <citation type="submission" date="2023-10" db="EMBL/GenBank/DDBJ databases">
        <authorList>
            <person name="Chen Y."/>
            <person name="Shah S."/>
            <person name="Dougan E. K."/>
            <person name="Thang M."/>
            <person name="Chan C."/>
        </authorList>
    </citation>
    <scope>NUCLEOTIDE SEQUENCE [LARGE SCALE GENOMIC DNA]</scope>
</reference>
<feature type="region of interest" description="Disordered" evidence="1">
    <location>
        <begin position="184"/>
        <end position="206"/>
    </location>
</feature>
<evidence type="ECO:0000313" key="3">
    <source>
        <dbReference type="EMBL" id="CAK0853984.1"/>
    </source>
</evidence>
<dbReference type="Proteomes" id="UP001189429">
    <property type="component" value="Unassembled WGS sequence"/>
</dbReference>
<dbReference type="Gene3D" id="3.40.525.10">
    <property type="entry name" value="CRAL-TRIO lipid binding domain"/>
    <property type="match status" value="1"/>
</dbReference>
<dbReference type="PANTHER" id="PTHR23324">
    <property type="entry name" value="SEC14 RELATED PROTEIN"/>
    <property type="match status" value="1"/>
</dbReference>
<feature type="non-terminal residue" evidence="3">
    <location>
        <position position="1"/>
    </location>
</feature>